<dbReference type="GO" id="GO:0098552">
    <property type="term" value="C:side of membrane"/>
    <property type="evidence" value="ECO:0007669"/>
    <property type="project" value="UniProtKB-KW"/>
</dbReference>
<dbReference type="EC" id="3.4.13.19" evidence="1"/>
<dbReference type="EMBL" id="HG994594">
    <property type="protein sequence ID" value="CAF2858478.1"/>
    <property type="molecule type" value="Genomic_DNA"/>
</dbReference>
<dbReference type="Proteomes" id="UP000675881">
    <property type="component" value="Chromosome 15"/>
</dbReference>
<dbReference type="GO" id="GO:0006508">
    <property type="term" value="P:proteolysis"/>
    <property type="evidence" value="ECO:0007669"/>
    <property type="project" value="UniProtKB-KW"/>
</dbReference>
<reference evidence="2" key="1">
    <citation type="submission" date="2021-02" db="EMBL/GenBank/DDBJ databases">
        <authorList>
            <person name="Bekaert M."/>
        </authorList>
    </citation>
    <scope>NUCLEOTIDE SEQUENCE</scope>
    <source>
        <strain evidence="2">IoA-00</strain>
    </source>
</reference>
<keyword evidence="1" id="KW-0336">GPI-anchor</keyword>
<dbReference type="PANTHER" id="PTHR10443:SF12">
    <property type="entry name" value="DIPEPTIDASE"/>
    <property type="match status" value="1"/>
</dbReference>
<evidence type="ECO:0000313" key="3">
    <source>
        <dbReference type="Proteomes" id="UP000675881"/>
    </source>
</evidence>
<dbReference type="InterPro" id="IPR032466">
    <property type="entry name" value="Metal_Hydrolase"/>
</dbReference>
<dbReference type="PROSITE" id="PS51365">
    <property type="entry name" value="RENAL_DIPEPTIDASE_2"/>
    <property type="match status" value="1"/>
</dbReference>
<dbReference type="OrthoDB" id="445695at2759"/>
<keyword evidence="1" id="KW-0449">Lipoprotein</keyword>
<keyword evidence="1 2" id="KW-0224">Dipeptidase</keyword>
<dbReference type="InterPro" id="IPR008257">
    <property type="entry name" value="Pept_M19"/>
</dbReference>
<dbReference type="PANTHER" id="PTHR10443">
    <property type="entry name" value="MICROSOMAL DIPEPTIDASE"/>
    <property type="match status" value="1"/>
</dbReference>
<dbReference type="SUPFAM" id="SSF51556">
    <property type="entry name" value="Metallo-dependent hydrolases"/>
    <property type="match status" value="1"/>
</dbReference>
<dbReference type="AlphaFoldDB" id="A0A7R8H470"/>
<comment type="subunit">
    <text evidence="1">Homodimer; disulfide-linked.</text>
</comment>
<comment type="subcellular location">
    <subcellularLocation>
        <location evidence="1">Membrane</location>
        <topology evidence="1">Lipid-anchor</topology>
        <topology evidence="1">GPI-anchor</topology>
    </subcellularLocation>
</comment>
<name>A0A7R8H470_LEPSM</name>
<keyword evidence="1" id="KW-0645">Protease</keyword>
<keyword evidence="1 2" id="KW-0378">Hydrolase</keyword>
<keyword evidence="1" id="KW-0482">Metalloprotease</keyword>
<accession>A0A7R8H470</accession>
<comment type="catalytic activity">
    <reaction evidence="1">
        <text>an L-aminoacyl-L-amino acid + H2O = 2 an L-alpha-amino acid</text>
        <dbReference type="Rhea" id="RHEA:48940"/>
        <dbReference type="ChEBI" id="CHEBI:15377"/>
        <dbReference type="ChEBI" id="CHEBI:59869"/>
        <dbReference type="ChEBI" id="CHEBI:77460"/>
        <dbReference type="EC" id="3.4.13.19"/>
    </reaction>
</comment>
<protein>
    <recommendedName>
        <fullName evidence="1">Dipeptidase</fullName>
        <ecNumber evidence="1">3.4.13.19</ecNumber>
    </recommendedName>
</protein>
<dbReference type="GO" id="GO:0070573">
    <property type="term" value="F:metallodipeptidase activity"/>
    <property type="evidence" value="ECO:0007669"/>
    <property type="project" value="InterPro"/>
</dbReference>
<organism evidence="2 3">
    <name type="scientific">Lepeophtheirus salmonis</name>
    <name type="common">Salmon louse</name>
    <name type="synonym">Caligus salmonis</name>
    <dbReference type="NCBI Taxonomy" id="72036"/>
    <lineage>
        <taxon>Eukaryota</taxon>
        <taxon>Metazoa</taxon>
        <taxon>Ecdysozoa</taxon>
        <taxon>Arthropoda</taxon>
        <taxon>Crustacea</taxon>
        <taxon>Multicrustacea</taxon>
        <taxon>Hexanauplia</taxon>
        <taxon>Copepoda</taxon>
        <taxon>Siphonostomatoida</taxon>
        <taxon>Caligidae</taxon>
        <taxon>Lepeophtheirus</taxon>
    </lineage>
</organism>
<keyword evidence="1" id="KW-0862">Zinc</keyword>
<dbReference type="Pfam" id="PF01244">
    <property type="entry name" value="Peptidase_M19"/>
    <property type="match status" value="1"/>
</dbReference>
<evidence type="ECO:0000256" key="1">
    <source>
        <dbReference type="RuleBase" id="RU341113"/>
    </source>
</evidence>
<dbReference type="GO" id="GO:0046872">
    <property type="term" value="F:metal ion binding"/>
    <property type="evidence" value="ECO:0007669"/>
    <property type="project" value="UniProtKB-UniRule"/>
</dbReference>
<dbReference type="Gene3D" id="3.20.20.140">
    <property type="entry name" value="Metal-dependent hydrolases"/>
    <property type="match status" value="1"/>
</dbReference>
<sequence>MNRLGMIVDLSHSSIQTARDTLAVSDAPVIFSHSSAQALCNSTRNIPDNLLRLVGLSLKVERELWKCQMGLNQPSPKLDICIHDWTSMCASNHSTVKDVIAHLSHIRKIAGIDHVGNRCKLRWD</sequence>
<keyword evidence="3" id="KW-1185">Reference proteome</keyword>
<comment type="cofactor">
    <cofactor evidence="1">
        <name>Zn(2+)</name>
        <dbReference type="ChEBI" id="CHEBI:29105"/>
    </cofactor>
</comment>
<keyword evidence="1" id="KW-0472">Membrane</keyword>
<comment type="similarity">
    <text evidence="1">Belongs to the metallo-dependent hydrolases superfamily. Peptidase M19 family.</text>
</comment>
<keyword evidence="1" id="KW-1015">Disulfide bond</keyword>
<keyword evidence="1" id="KW-0325">Glycoprotein</keyword>
<proteinExistence type="inferred from homology"/>
<keyword evidence="1" id="KW-0479">Metal-binding</keyword>
<gene>
    <name evidence="2" type="ORF">LSAA_6107</name>
</gene>
<evidence type="ECO:0000313" key="2">
    <source>
        <dbReference type="EMBL" id="CAF2858478.1"/>
    </source>
</evidence>